<evidence type="ECO:0000313" key="5">
    <source>
        <dbReference type="Proteomes" id="UP000193560"/>
    </source>
</evidence>
<proteinExistence type="predicted"/>
<evidence type="ECO:0000256" key="1">
    <source>
        <dbReference type="ARBA" id="ARBA00022729"/>
    </source>
</evidence>
<gene>
    <name evidence="4" type="ORF">BCR42DRAFT_433207</name>
</gene>
<feature type="region of interest" description="Disordered" evidence="2">
    <location>
        <begin position="105"/>
        <end position="200"/>
    </location>
</feature>
<reference evidence="4 5" key="1">
    <citation type="submission" date="2016-07" db="EMBL/GenBank/DDBJ databases">
        <title>Pervasive Adenine N6-methylation of Active Genes in Fungi.</title>
        <authorList>
            <consortium name="DOE Joint Genome Institute"/>
            <person name="Mondo S.J."/>
            <person name="Dannebaum R.O."/>
            <person name="Kuo R.C."/>
            <person name="Labutti K."/>
            <person name="Haridas S."/>
            <person name="Kuo A."/>
            <person name="Salamov A."/>
            <person name="Ahrendt S.R."/>
            <person name="Lipzen A."/>
            <person name="Sullivan W."/>
            <person name="Andreopoulos W.B."/>
            <person name="Clum A."/>
            <person name="Lindquist E."/>
            <person name="Daum C."/>
            <person name="Ramamoorthy G.K."/>
            <person name="Gryganskyi A."/>
            <person name="Culley D."/>
            <person name="Magnuson J.K."/>
            <person name="James T.Y."/>
            <person name="O'Malley M.A."/>
            <person name="Stajich J.E."/>
            <person name="Spatafora J.W."/>
            <person name="Visel A."/>
            <person name="Grigoriev I.V."/>
        </authorList>
    </citation>
    <scope>NUCLEOTIDE SEQUENCE [LARGE SCALE GENOMIC DNA]</scope>
    <source>
        <strain evidence="4 5">NRRL 1336</strain>
    </source>
</reference>
<feature type="compositionally biased region" description="Low complexity" evidence="2">
    <location>
        <begin position="131"/>
        <end position="188"/>
    </location>
</feature>
<evidence type="ECO:0000259" key="3">
    <source>
        <dbReference type="Pfam" id="PF10342"/>
    </source>
</evidence>
<name>A0A1X2IWV9_9FUNG</name>
<accession>A0A1X2IWV9</accession>
<dbReference type="PANTHER" id="PTHR40633:SF1">
    <property type="entry name" value="GPI ANCHORED SERINE-THREONINE RICH PROTEIN (AFU_ORTHOLOGUE AFUA_1G03630)"/>
    <property type="match status" value="1"/>
</dbReference>
<dbReference type="Proteomes" id="UP000193560">
    <property type="component" value="Unassembled WGS sequence"/>
</dbReference>
<dbReference type="PANTHER" id="PTHR40633">
    <property type="entry name" value="MATRIX PROTEIN, PUTATIVE (AFU_ORTHOLOGUE AFUA_8G05410)-RELATED"/>
    <property type="match status" value="1"/>
</dbReference>
<protein>
    <recommendedName>
        <fullName evidence="3">Yeast cell wall synthesis Kre9/Knh1-like N-terminal domain-containing protein</fullName>
    </recommendedName>
</protein>
<feature type="domain" description="Yeast cell wall synthesis Kre9/Knh1-like N-terminal" evidence="3">
    <location>
        <begin position="6"/>
        <end position="100"/>
    </location>
</feature>
<evidence type="ECO:0000313" key="4">
    <source>
        <dbReference type="EMBL" id="ORZ23546.1"/>
    </source>
</evidence>
<dbReference type="InterPro" id="IPR018466">
    <property type="entry name" value="Kre9/Knh1-like_N"/>
</dbReference>
<comment type="caution">
    <text evidence="4">The sequence shown here is derived from an EMBL/GenBank/DDBJ whole genome shotgun (WGS) entry which is preliminary data.</text>
</comment>
<evidence type="ECO:0000256" key="2">
    <source>
        <dbReference type="SAM" id="MobiDB-lite"/>
    </source>
</evidence>
<dbReference type="OrthoDB" id="2432613at2759"/>
<keyword evidence="5" id="KW-1185">Reference proteome</keyword>
<organism evidence="4 5">
    <name type="scientific">Absidia repens</name>
    <dbReference type="NCBI Taxonomy" id="90262"/>
    <lineage>
        <taxon>Eukaryota</taxon>
        <taxon>Fungi</taxon>
        <taxon>Fungi incertae sedis</taxon>
        <taxon>Mucoromycota</taxon>
        <taxon>Mucoromycotina</taxon>
        <taxon>Mucoromycetes</taxon>
        <taxon>Mucorales</taxon>
        <taxon>Cunninghamellaceae</taxon>
        <taxon>Absidia</taxon>
    </lineage>
</organism>
<dbReference type="Pfam" id="PF10342">
    <property type="entry name" value="Kre9_KNH"/>
    <property type="match status" value="1"/>
</dbReference>
<dbReference type="InterPro" id="IPR052982">
    <property type="entry name" value="SRP1/TIP1-like"/>
</dbReference>
<dbReference type="AlphaFoldDB" id="A0A1X2IWV9"/>
<keyword evidence="1" id="KW-0732">Signal</keyword>
<sequence>MSPSYPEPGSVWTAGKEYEITWEEDNTEPTINATWKNFRIDLMSGEDLDQQKLTTIAENVKGNALKHKYTAPEVAPHAPIYFLMFTSDNGEYAWSSRFAIVGQDGKQEVPENSAQPSGEKIPWGVGKLVSGDDAAAMASSPSASADAGKSNPSASPSASAASMASKPASASQSNARSASASPSSPATAHKGNAKPEEKKLTADATIQSVGSFTMVGALVSSIVALFLL</sequence>
<dbReference type="EMBL" id="MCGE01000003">
    <property type="protein sequence ID" value="ORZ23546.1"/>
    <property type="molecule type" value="Genomic_DNA"/>
</dbReference>